<sequence length="262" mass="30441">MTNYIASTRLPPLYLIGGSQYDSDLTLIEPTGLNPWQKRWNKEWLNEAYIPYMRHKDLLAEFRPNPDASCDRYQKTQQGTDQFVLDAINAGIASPKGAPARTRWGTRTRFFTWPVRMLSSDIKRLWGRWRKHRGNSKAWQMVVVMEEHGETPRWKGEMRFTFRDGFLDDYLNSPKPGNWINFPSAEDIKWYLVRGPNGMEWLQGGQDARTWAPKLTPESCIPFVLVNGHVVRDCRPHDAHKVADGDVFDNFMRSCPHCGQKP</sequence>
<name>A0ACC2K1H4_9PEZI</name>
<keyword evidence="2" id="KW-1185">Reference proteome</keyword>
<reference evidence="1" key="1">
    <citation type="submission" date="2022-12" db="EMBL/GenBank/DDBJ databases">
        <title>Genome Sequence of Lasiodiplodia mahajangana.</title>
        <authorList>
            <person name="Buettner E."/>
        </authorList>
    </citation>
    <scope>NUCLEOTIDE SEQUENCE</scope>
    <source>
        <strain evidence="1">VT137</strain>
    </source>
</reference>
<evidence type="ECO:0000313" key="1">
    <source>
        <dbReference type="EMBL" id="KAJ8133594.1"/>
    </source>
</evidence>
<evidence type="ECO:0000313" key="2">
    <source>
        <dbReference type="Proteomes" id="UP001153332"/>
    </source>
</evidence>
<gene>
    <name evidence="1" type="ORF">O1611_g25</name>
</gene>
<organism evidence="1 2">
    <name type="scientific">Lasiodiplodia mahajangana</name>
    <dbReference type="NCBI Taxonomy" id="1108764"/>
    <lineage>
        <taxon>Eukaryota</taxon>
        <taxon>Fungi</taxon>
        <taxon>Dikarya</taxon>
        <taxon>Ascomycota</taxon>
        <taxon>Pezizomycotina</taxon>
        <taxon>Dothideomycetes</taxon>
        <taxon>Dothideomycetes incertae sedis</taxon>
        <taxon>Botryosphaeriales</taxon>
        <taxon>Botryosphaeriaceae</taxon>
        <taxon>Lasiodiplodia</taxon>
    </lineage>
</organism>
<proteinExistence type="predicted"/>
<comment type="caution">
    <text evidence="1">The sequence shown here is derived from an EMBL/GenBank/DDBJ whole genome shotgun (WGS) entry which is preliminary data.</text>
</comment>
<dbReference type="Proteomes" id="UP001153332">
    <property type="component" value="Unassembled WGS sequence"/>
</dbReference>
<accession>A0ACC2K1H4</accession>
<protein>
    <submittedName>
        <fullName evidence="1">Uncharacterized protein</fullName>
    </submittedName>
</protein>
<dbReference type="EMBL" id="JAPUUL010000002">
    <property type="protein sequence ID" value="KAJ8133594.1"/>
    <property type="molecule type" value="Genomic_DNA"/>
</dbReference>